<dbReference type="Proteomes" id="UP001055940">
    <property type="component" value="Chromosome"/>
</dbReference>
<evidence type="ECO:0000256" key="6">
    <source>
        <dbReference type="ARBA" id="ARBA00023125"/>
    </source>
</evidence>
<dbReference type="Pfam" id="PF07282">
    <property type="entry name" value="Cas12f1-like_TNB"/>
    <property type="match status" value="1"/>
</dbReference>
<evidence type="ECO:0000256" key="2">
    <source>
        <dbReference type="ARBA" id="ARBA00011044"/>
    </source>
</evidence>
<name>A0ABY5D3Y2_9ACTN</name>
<keyword evidence="3" id="KW-0815">Transposition</keyword>
<evidence type="ECO:0000256" key="4">
    <source>
        <dbReference type="ARBA" id="ARBA00022723"/>
    </source>
</evidence>
<accession>A0ABY5D3Y2</accession>
<keyword evidence="4" id="KW-0479">Metal-binding</keyword>
<feature type="compositionally biased region" description="Basic and acidic residues" evidence="8">
    <location>
        <begin position="204"/>
        <end position="215"/>
    </location>
</feature>
<evidence type="ECO:0000313" key="13">
    <source>
        <dbReference type="Proteomes" id="UP001055940"/>
    </source>
</evidence>
<keyword evidence="7" id="KW-0233">DNA recombination</keyword>
<dbReference type="EMBL" id="CP099837">
    <property type="protein sequence ID" value="USY18130.1"/>
    <property type="molecule type" value="Genomic_DNA"/>
</dbReference>
<protein>
    <submittedName>
        <fullName evidence="12">Transposase</fullName>
    </submittedName>
</protein>
<comment type="similarity">
    <text evidence="1">In the C-terminal section; belongs to the transposase 35 family.</text>
</comment>
<dbReference type="Pfam" id="PF01385">
    <property type="entry name" value="OrfB_IS605"/>
    <property type="match status" value="1"/>
</dbReference>
<feature type="domain" description="Probable transposase IS891/IS1136/IS1341" evidence="9">
    <location>
        <begin position="171"/>
        <end position="282"/>
    </location>
</feature>
<evidence type="ECO:0000256" key="7">
    <source>
        <dbReference type="ARBA" id="ARBA00023172"/>
    </source>
</evidence>
<dbReference type="InterPro" id="IPR010095">
    <property type="entry name" value="Cas12f1-like_TNB"/>
</dbReference>
<dbReference type="PANTHER" id="PTHR30405:SF25">
    <property type="entry name" value="RNA-GUIDED DNA ENDONUCLEASE INSQ-RELATED"/>
    <property type="match status" value="1"/>
</dbReference>
<evidence type="ECO:0000259" key="10">
    <source>
        <dbReference type="Pfam" id="PF07282"/>
    </source>
</evidence>
<evidence type="ECO:0000259" key="9">
    <source>
        <dbReference type="Pfam" id="PF01385"/>
    </source>
</evidence>
<keyword evidence="5" id="KW-0862">Zinc</keyword>
<keyword evidence="6" id="KW-0238">DNA-binding</keyword>
<evidence type="ECO:0000313" key="12">
    <source>
        <dbReference type="EMBL" id="USY18130.1"/>
    </source>
</evidence>
<dbReference type="InterPro" id="IPR021027">
    <property type="entry name" value="Transposase_put_HTH"/>
</dbReference>
<feature type="region of interest" description="Disordered" evidence="8">
    <location>
        <begin position="200"/>
        <end position="234"/>
    </location>
</feature>
<keyword evidence="13" id="KW-1185">Reference proteome</keyword>
<sequence>MSKTIKRAFKYRFYPTPEQTELLHRTFGCVRYVWNKALAERTRRHKDEGKNTTYVDTAKMLTAWKQDEESAFLREVSNVPLQQTLRAQQVAFNNFFAKRARFPRFKSRKKSRRSATFQNNAFTFRDGALKLAKTTEPLNIVWHRPLPEGAEPSTVTVSCDSADRWFVSLLVEETITPAPSTGAVVGLDAGLDHLLTLSTGEKVSNPRHERRDRSRLAKAQKNLSRKTKGSKNRAKARLRVARVHARIADRRRDHLHKITTRLVRENQAIAIEDLTVRNMLKNHSLARAISDAAWSELRGMLEYKSEWYGRDLLLVDRWFPSSKLCSTPGCSHVNEKMPLNVRSWTCPSCGTVHDRDVNAANNILAAGLADK</sequence>
<organism evidence="12 13">
    <name type="scientific">Nocardiopsis exhalans</name>
    <dbReference type="NCBI Taxonomy" id="163604"/>
    <lineage>
        <taxon>Bacteria</taxon>
        <taxon>Bacillati</taxon>
        <taxon>Actinomycetota</taxon>
        <taxon>Actinomycetes</taxon>
        <taxon>Streptosporangiales</taxon>
        <taxon>Nocardiopsidaceae</taxon>
        <taxon>Nocardiopsis</taxon>
    </lineage>
</organism>
<evidence type="ECO:0000259" key="11">
    <source>
        <dbReference type="Pfam" id="PF12323"/>
    </source>
</evidence>
<proteinExistence type="inferred from homology"/>
<dbReference type="InterPro" id="IPR001959">
    <property type="entry name" value="Transposase"/>
</dbReference>
<dbReference type="RefSeq" id="WP_254417591.1">
    <property type="nucleotide sequence ID" value="NZ_BAAAJB010000077.1"/>
</dbReference>
<evidence type="ECO:0000256" key="1">
    <source>
        <dbReference type="ARBA" id="ARBA00008761"/>
    </source>
</evidence>
<dbReference type="NCBIfam" id="TIGR01766">
    <property type="entry name" value="IS200/IS605 family accessory protein TnpB-like domain"/>
    <property type="match status" value="1"/>
</dbReference>
<dbReference type="InterPro" id="IPR051399">
    <property type="entry name" value="RNA-guided_DNA_endo/Transpos"/>
</dbReference>
<evidence type="ECO:0000256" key="3">
    <source>
        <dbReference type="ARBA" id="ARBA00022578"/>
    </source>
</evidence>
<dbReference type="Pfam" id="PF12323">
    <property type="entry name" value="HTH_OrfB_IS605"/>
    <property type="match status" value="1"/>
</dbReference>
<comment type="similarity">
    <text evidence="2">In the N-terminal section; belongs to the transposase 2 family.</text>
</comment>
<gene>
    <name evidence="12" type="ORF">NE857_22745</name>
</gene>
<evidence type="ECO:0000256" key="5">
    <source>
        <dbReference type="ARBA" id="ARBA00022833"/>
    </source>
</evidence>
<reference evidence="12" key="1">
    <citation type="submission" date="2022-06" db="EMBL/GenBank/DDBJ databases">
        <authorList>
            <person name="Ping M."/>
        </authorList>
    </citation>
    <scope>NUCLEOTIDE SEQUENCE</scope>
    <source>
        <strain evidence="12">JCM11759T</strain>
    </source>
</reference>
<dbReference type="NCBIfam" id="NF040570">
    <property type="entry name" value="guided_TnpB"/>
    <property type="match status" value="1"/>
</dbReference>
<dbReference type="PANTHER" id="PTHR30405">
    <property type="entry name" value="TRANSPOSASE"/>
    <property type="match status" value="1"/>
</dbReference>
<evidence type="ECO:0000256" key="8">
    <source>
        <dbReference type="SAM" id="MobiDB-lite"/>
    </source>
</evidence>
<feature type="compositionally biased region" description="Basic residues" evidence="8">
    <location>
        <begin position="223"/>
        <end position="234"/>
    </location>
</feature>
<feature type="domain" description="Cas12f1-like TNB" evidence="10">
    <location>
        <begin position="294"/>
        <end position="363"/>
    </location>
</feature>
<feature type="domain" description="Transposase putative helix-turn-helix" evidence="11">
    <location>
        <begin position="1"/>
        <end position="50"/>
    </location>
</feature>